<protein>
    <recommendedName>
        <fullName evidence="1">Decapping nuclease</fullName>
        <ecNumber evidence="1">3.6.1.-</ecNumber>
    </recommendedName>
</protein>
<reference evidence="2 3" key="1">
    <citation type="submission" date="2022-04" db="EMBL/GenBank/DDBJ databases">
        <title>Chromosome-level reference genomes for two strains of Caenorhabditis briggsae: an improved platform for comparative genomics.</title>
        <authorList>
            <person name="Stevens L."/>
            <person name="Andersen E."/>
        </authorList>
    </citation>
    <scope>NUCLEOTIDE SEQUENCE [LARGE SCALE GENOMIC DNA]</scope>
    <source>
        <strain evidence="2">VX34</strain>
        <tissue evidence="2">Whole-organism</tissue>
    </source>
</reference>
<dbReference type="GO" id="GO:0004518">
    <property type="term" value="F:nuclease activity"/>
    <property type="evidence" value="ECO:0007669"/>
    <property type="project" value="UniProtKB-KW"/>
</dbReference>
<keyword evidence="1" id="KW-0378">Hydrolase</keyword>
<dbReference type="PANTHER" id="PTHR12395:SF12">
    <property type="entry name" value="DECAPPING NUCLEASE"/>
    <property type="match status" value="1"/>
</dbReference>
<evidence type="ECO:0000313" key="3">
    <source>
        <dbReference type="Proteomes" id="UP000829354"/>
    </source>
</evidence>
<dbReference type="GO" id="GO:0005634">
    <property type="term" value="C:nucleus"/>
    <property type="evidence" value="ECO:0007669"/>
    <property type="project" value="UniProtKB-SubCell"/>
</dbReference>
<organism evidence="2 3">
    <name type="scientific">Caenorhabditis briggsae</name>
    <dbReference type="NCBI Taxonomy" id="6238"/>
    <lineage>
        <taxon>Eukaryota</taxon>
        <taxon>Metazoa</taxon>
        <taxon>Ecdysozoa</taxon>
        <taxon>Nematoda</taxon>
        <taxon>Chromadorea</taxon>
        <taxon>Rhabditida</taxon>
        <taxon>Rhabditina</taxon>
        <taxon>Rhabditomorpha</taxon>
        <taxon>Rhabditoidea</taxon>
        <taxon>Rhabditidae</taxon>
        <taxon>Peloderinae</taxon>
        <taxon>Caenorhabditis</taxon>
    </lineage>
</organism>
<keyword evidence="1" id="KW-0540">Nuclease</keyword>
<keyword evidence="1" id="KW-0694">RNA-binding</keyword>
<dbReference type="GO" id="GO:0016787">
    <property type="term" value="F:hydrolase activity"/>
    <property type="evidence" value="ECO:0007669"/>
    <property type="project" value="UniProtKB-KW"/>
</dbReference>
<keyword evidence="1" id="KW-0539">Nucleus</keyword>
<comment type="function">
    <text evidence="1">Decapping enzyme for NAD-capped RNAs: specifically hydrolyzes the nicotinamide adenine dinucleotide (NAD) cap from a subset of RNAs by removing the entire NAD moiety from the 5'-end of an NAD-capped RNA.</text>
</comment>
<dbReference type="GO" id="GO:0046872">
    <property type="term" value="F:metal ion binding"/>
    <property type="evidence" value="ECO:0007669"/>
    <property type="project" value="UniProtKB-KW"/>
</dbReference>
<comment type="cofactor">
    <cofactor evidence="1">
        <name>a divalent metal cation</name>
        <dbReference type="ChEBI" id="CHEBI:60240"/>
    </cofactor>
</comment>
<proteinExistence type="inferred from homology"/>
<dbReference type="PANTHER" id="PTHR12395">
    <property type="entry name" value="DOM-3 RELATED"/>
    <property type="match status" value="1"/>
</dbReference>
<gene>
    <name evidence="2" type="ORF">L5515_017342</name>
</gene>
<dbReference type="AlphaFoldDB" id="A0AAE9FE15"/>
<accession>A0AAE9FE15</accession>
<dbReference type="EMBL" id="CP092625">
    <property type="protein sequence ID" value="UMM40832.1"/>
    <property type="molecule type" value="Genomic_DNA"/>
</dbReference>
<dbReference type="Proteomes" id="UP000829354">
    <property type="component" value="Chromosome X"/>
</dbReference>
<evidence type="ECO:0000313" key="2">
    <source>
        <dbReference type="EMBL" id="UMM40832.1"/>
    </source>
</evidence>
<sequence length="186" mass="21530">MALHPQNLLFHERKETVFALFEDTIRGAIKIQCFGEVDGRDAKHEHLALKITRYATNTLHLWKEESCEFFWDCASGNVPNLVLGTRTDTIETNPRTQDPLCYPELSAYKLENLPQEEIPSMASTFVSKSKRKFVSWSIMNGENELQDFVELVKTTVTKDGELFTFTKNGNTWKNKKEKLLRRIIVM</sequence>
<comment type="similarity">
    <text evidence="1">Belongs to the DXO/Dom3Z family.</text>
</comment>
<dbReference type="InterPro" id="IPR039039">
    <property type="entry name" value="RAI1-like_fam"/>
</dbReference>
<name>A0AAE9FE15_CAEBR</name>
<evidence type="ECO:0000256" key="1">
    <source>
        <dbReference type="RuleBase" id="RU367113"/>
    </source>
</evidence>
<keyword evidence="3" id="KW-1185">Reference proteome</keyword>
<comment type="subcellular location">
    <subcellularLocation>
        <location evidence="1">Nucleus</location>
    </subcellularLocation>
</comment>
<dbReference type="EC" id="3.6.1.-" evidence="1"/>
<dbReference type="GO" id="GO:0003723">
    <property type="term" value="F:RNA binding"/>
    <property type="evidence" value="ECO:0007669"/>
    <property type="project" value="UniProtKB-KW"/>
</dbReference>
<dbReference type="GO" id="GO:0000166">
    <property type="term" value="F:nucleotide binding"/>
    <property type="evidence" value="ECO:0007669"/>
    <property type="project" value="UniProtKB-KW"/>
</dbReference>
<keyword evidence="1" id="KW-0479">Metal-binding</keyword>
<keyword evidence="1" id="KW-0547">Nucleotide-binding</keyword>